<dbReference type="FunFam" id="2.60.40.790:FF:000049">
    <property type="entry name" value="Increased DNA methylation 3"/>
    <property type="match status" value="1"/>
</dbReference>
<gene>
    <name evidence="3" type="ORF">SLEP1_g20514</name>
</gene>
<dbReference type="GO" id="GO:0005634">
    <property type="term" value="C:nucleus"/>
    <property type="evidence" value="ECO:0007669"/>
    <property type="project" value="TreeGrafter"/>
</dbReference>
<comment type="caution">
    <text evidence="3">The sequence shown here is derived from an EMBL/GenBank/DDBJ whole genome shotgun (WGS) entry which is preliminary data.</text>
</comment>
<dbReference type="PANTHER" id="PTHR34661">
    <property type="entry name" value="INCREASED DNA METHYLATION 3"/>
    <property type="match status" value="1"/>
</dbReference>
<dbReference type="InterPro" id="IPR008978">
    <property type="entry name" value="HSP20-like_chaperone"/>
</dbReference>
<dbReference type="SUPFAM" id="SSF49764">
    <property type="entry name" value="HSP20-like chaperones"/>
    <property type="match status" value="1"/>
</dbReference>
<feature type="domain" description="SHSP" evidence="2">
    <location>
        <begin position="86"/>
        <end position="194"/>
    </location>
</feature>
<dbReference type="CDD" id="cd06464">
    <property type="entry name" value="ACD_sHsps-like"/>
    <property type="match status" value="1"/>
</dbReference>
<dbReference type="PANTHER" id="PTHR34661:SF8">
    <property type="entry name" value="ALPHA-CRYSTALLIN DOMAIN-CONTAINING PROTEIN 22.3"/>
    <property type="match status" value="1"/>
</dbReference>
<reference evidence="3 4" key="1">
    <citation type="journal article" date="2021" name="Commun. Biol.">
        <title>The genome of Shorea leprosula (Dipterocarpaceae) highlights the ecological relevance of drought in aseasonal tropical rainforests.</title>
        <authorList>
            <person name="Ng K.K.S."/>
            <person name="Kobayashi M.J."/>
            <person name="Fawcett J.A."/>
            <person name="Hatakeyama M."/>
            <person name="Paape T."/>
            <person name="Ng C.H."/>
            <person name="Ang C.C."/>
            <person name="Tnah L.H."/>
            <person name="Lee C.T."/>
            <person name="Nishiyama T."/>
            <person name="Sese J."/>
            <person name="O'Brien M.J."/>
            <person name="Copetti D."/>
            <person name="Mohd Noor M.I."/>
            <person name="Ong R.C."/>
            <person name="Putra M."/>
            <person name="Sireger I.Z."/>
            <person name="Indrioko S."/>
            <person name="Kosugi Y."/>
            <person name="Izuno A."/>
            <person name="Isagi Y."/>
            <person name="Lee S.L."/>
            <person name="Shimizu K.K."/>
        </authorList>
    </citation>
    <scope>NUCLEOTIDE SEQUENCE [LARGE SCALE GENOMIC DNA]</scope>
    <source>
        <strain evidence="3">214</strain>
    </source>
</reference>
<protein>
    <recommendedName>
        <fullName evidence="2">SHSP domain-containing protein</fullName>
    </recommendedName>
</protein>
<sequence length="194" mass="20966">MDKTRGENNRPEPETPPVLIVAPLNSIPYTGPPLHDNVSSTKKETEAETIGPAIIFLPSHSTRNELDAMMATTQSGVALTGSAAMGNVGPLLGSVDIAESYDAYYFRVSLPGVSKDEKYFSCDVEPDGTILIKGITTTGEKIVCKHSQVFQMQTQNFCPTGHFSVSFQLPGPVNHPQFTSHFADGILEGIVKKR</sequence>
<dbReference type="EMBL" id="BPVZ01000029">
    <property type="protein sequence ID" value="GKV08945.1"/>
    <property type="molecule type" value="Genomic_DNA"/>
</dbReference>
<keyword evidence="4" id="KW-1185">Reference proteome</keyword>
<dbReference type="InterPro" id="IPR039321">
    <property type="entry name" value="IDM2/3-like"/>
</dbReference>
<evidence type="ECO:0000259" key="2">
    <source>
        <dbReference type="PROSITE" id="PS01031"/>
    </source>
</evidence>
<name>A0AAV5JAI4_9ROSI</name>
<evidence type="ECO:0000313" key="4">
    <source>
        <dbReference type="Proteomes" id="UP001054252"/>
    </source>
</evidence>
<accession>A0AAV5JAI4</accession>
<dbReference type="Proteomes" id="UP001054252">
    <property type="component" value="Unassembled WGS sequence"/>
</dbReference>
<dbReference type="PROSITE" id="PS01031">
    <property type="entry name" value="SHSP"/>
    <property type="match status" value="1"/>
</dbReference>
<organism evidence="3 4">
    <name type="scientific">Rubroshorea leprosula</name>
    <dbReference type="NCBI Taxonomy" id="152421"/>
    <lineage>
        <taxon>Eukaryota</taxon>
        <taxon>Viridiplantae</taxon>
        <taxon>Streptophyta</taxon>
        <taxon>Embryophyta</taxon>
        <taxon>Tracheophyta</taxon>
        <taxon>Spermatophyta</taxon>
        <taxon>Magnoliopsida</taxon>
        <taxon>eudicotyledons</taxon>
        <taxon>Gunneridae</taxon>
        <taxon>Pentapetalae</taxon>
        <taxon>rosids</taxon>
        <taxon>malvids</taxon>
        <taxon>Malvales</taxon>
        <taxon>Dipterocarpaceae</taxon>
        <taxon>Rubroshorea</taxon>
    </lineage>
</organism>
<evidence type="ECO:0000256" key="1">
    <source>
        <dbReference type="PROSITE-ProRule" id="PRU00285"/>
    </source>
</evidence>
<proteinExistence type="inferred from homology"/>
<dbReference type="AlphaFoldDB" id="A0AAV5JAI4"/>
<comment type="similarity">
    <text evidence="1">Belongs to the small heat shock protein (HSP20) family.</text>
</comment>
<dbReference type="Gene3D" id="2.60.40.790">
    <property type="match status" value="1"/>
</dbReference>
<dbReference type="InterPro" id="IPR002068">
    <property type="entry name" value="A-crystallin/Hsp20_dom"/>
</dbReference>
<evidence type="ECO:0000313" key="3">
    <source>
        <dbReference type="EMBL" id="GKV08945.1"/>
    </source>
</evidence>